<dbReference type="RefSeq" id="WP_187242818.1">
    <property type="nucleotide sequence ID" value="NZ_BAAAOK010000006.1"/>
</dbReference>
<comment type="subcellular location">
    <subcellularLocation>
        <location evidence="1">Cell envelope</location>
    </subcellularLocation>
</comment>
<dbReference type="PANTHER" id="PTHR32347:SF27">
    <property type="entry name" value="RND EFFLUX PUMP MEMBRANE FUSION PROTEIN BARREL-SANDWICH DOMAIN-CONTAINING PROTEIN"/>
    <property type="match status" value="1"/>
</dbReference>
<feature type="domain" description="Peptidoglycan binding-like" evidence="5">
    <location>
        <begin position="125"/>
        <end position="173"/>
    </location>
</feature>
<protein>
    <submittedName>
        <fullName evidence="6">Peptidoglycan-binding protein</fullName>
    </submittedName>
</protein>
<sequence>MGSRRRTAVIACGAVTLVAAGAVAYAAGGTEGSGRPTAPNPPGTTSSPVVRTDVAQRQQVTGSLSHAGDFNVTASGGQGVITRLPAIGAVIKRGQTAYEVNGDPVPLLFGERPVWRPFALGMTDGPDVRQLERNLAALGHGAGVTVDGHFSSATYWAVRRWQHARGLPVTGDVPLGQVVFLPGALRVTAHDAKPGTPVRAGAAVEHGTSANRTVEVDLDPAMAPEVRKGDRVVVTMPDGDEATGRVTDISPVAVAGEEETGGGPAEQLVPITISLTRGGGGQLDQAQVQVDITSELHRDVLAVPITALLARPGGAYEVVVLDGGARRRVPVRTGLFDESEGVVEVTGQGLTEGQNVEVPAS</sequence>
<evidence type="ECO:0000259" key="5">
    <source>
        <dbReference type="Pfam" id="PF01471"/>
    </source>
</evidence>
<gene>
    <name evidence="6" type="ORF">HKK74_09995</name>
</gene>
<evidence type="ECO:0000256" key="1">
    <source>
        <dbReference type="ARBA" id="ARBA00004196"/>
    </source>
</evidence>
<organism evidence="6 7">
    <name type="scientific">Actinomadura alba</name>
    <dbReference type="NCBI Taxonomy" id="406431"/>
    <lineage>
        <taxon>Bacteria</taxon>
        <taxon>Bacillati</taxon>
        <taxon>Actinomycetota</taxon>
        <taxon>Actinomycetes</taxon>
        <taxon>Streptosporangiales</taxon>
        <taxon>Thermomonosporaceae</taxon>
        <taxon>Actinomadura</taxon>
    </lineage>
</organism>
<keyword evidence="2" id="KW-0175">Coiled coil</keyword>
<dbReference type="InterPro" id="IPR036366">
    <property type="entry name" value="PGBDSf"/>
</dbReference>
<keyword evidence="7" id="KW-1185">Reference proteome</keyword>
<dbReference type="InterPro" id="IPR002477">
    <property type="entry name" value="Peptidoglycan-bd-like"/>
</dbReference>
<dbReference type="Gene3D" id="1.10.101.10">
    <property type="entry name" value="PGBD-like superfamily/PGBD"/>
    <property type="match status" value="1"/>
</dbReference>
<evidence type="ECO:0000256" key="2">
    <source>
        <dbReference type="ARBA" id="ARBA00023054"/>
    </source>
</evidence>
<keyword evidence="4" id="KW-0732">Signal</keyword>
<dbReference type="SUPFAM" id="SSF47090">
    <property type="entry name" value="PGBD-like"/>
    <property type="match status" value="1"/>
</dbReference>
<evidence type="ECO:0000313" key="7">
    <source>
        <dbReference type="Proteomes" id="UP000805614"/>
    </source>
</evidence>
<proteinExistence type="predicted"/>
<dbReference type="InterPro" id="IPR036365">
    <property type="entry name" value="PGBD-like_sf"/>
</dbReference>
<feature type="signal peptide" evidence="4">
    <location>
        <begin position="1"/>
        <end position="26"/>
    </location>
</feature>
<comment type="caution">
    <text evidence="6">The sequence shown here is derived from an EMBL/GenBank/DDBJ whole genome shotgun (WGS) entry which is preliminary data.</text>
</comment>
<dbReference type="Pfam" id="PF01471">
    <property type="entry name" value="PG_binding_1"/>
    <property type="match status" value="1"/>
</dbReference>
<name>A0ABR7LLT6_9ACTN</name>
<dbReference type="Proteomes" id="UP000805614">
    <property type="component" value="Unassembled WGS sequence"/>
</dbReference>
<feature type="region of interest" description="Disordered" evidence="3">
    <location>
        <begin position="29"/>
        <end position="49"/>
    </location>
</feature>
<accession>A0ABR7LLT6</accession>
<dbReference type="EMBL" id="JABVEC010000005">
    <property type="protein sequence ID" value="MBC6465826.1"/>
    <property type="molecule type" value="Genomic_DNA"/>
</dbReference>
<dbReference type="InterPro" id="IPR050465">
    <property type="entry name" value="UPF0194_transport"/>
</dbReference>
<reference evidence="6 7" key="1">
    <citation type="submission" date="2020-06" db="EMBL/GenBank/DDBJ databases">
        <title>Actinomadura xiongansis sp. nov., isolated from soil of Baiyangdian.</title>
        <authorList>
            <person name="Zhang X."/>
        </authorList>
    </citation>
    <scope>NUCLEOTIDE SEQUENCE [LARGE SCALE GENOMIC DNA]</scope>
    <source>
        <strain evidence="6 7">HBUM206468</strain>
    </source>
</reference>
<dbReference type="Gene3D" id="2.40.420.20">
    <property type="match status" value="1"/>
</dbReference>
<feature type="chain" id="PRO_5046541259" evidence="4">
    <location>
        <begin position="27"/>
        <end position="361"/>
    </location>
</feature>
<evidence type="ECO:0000256" key="3">
    <source>
        <dbReference type="SAM" id="MobiDB-lite"/>
    </source>
</evidence>
<dbReference type="PANTHER" id="PTHR32347">
    <property type="entry name" value="EFFLUX SYSTEM COMPONENT YKNX-RELATED"/>
    <property type="match status" value="1"/>
</dbReference>
<evidence type="ECO:0000313" key="6">
    <source>
        <dbReference type="EMBL" id="MBC6465826.1"/>
    </source>
</evidence>
<evidence type="ECO:0000256" key="4">
    <source>
        <dbReference type="SAM" id="SignalP"/>
    </source>
</evidence>